<feature type="coiled-coil region" evidence="8">
    <location>
        <begin position="1726"/>
        <end position="1759"/>
    </location>
</feature>
<feature type="compositionally biased region" description="Basic and acidic residues" evidence="9">
    <location>
        <begin position="11"/>
        <end position="29"/>
    </location>
</feature>
<keyword evidence="5" id="KW-0863">Zinc-finger</keyword>
<evidence type="ECO:0000256" key="4">
    <source>
        <dbReference type="ARBA" id="ARBA00022737"/>
    </source>
</evidence>
<dbReference type="GO" id="GO:0031380">
    <property type="term" value="C:nuclear RNA-directed RNA polymerase complex"/>
    <property type="evidence" value="ECO:0007669"/>
    <property type="project" value="TreeGrafter"/>
</dbReference>
<dbReference type="InterPro" id="IPR045055">
    <property type="entry name" value="DNA2/NAM7-like"/>
</dbReference>
<dbReference type="PROSITE" id="PS51981">
    <property type="entry name" value="ZF_RZ"/>
    <property type="match status" value="1"/>
</dbReference>
<evidence type="ECO:0000313" key="11">
    <source>
        <dbReference type="EMBL" id="CAG8523947.1"/>
    </source>
</evidence>
<evidence type="ECO:0000256" key="1">
    <source>
        <dbReference type="ARBA" id="ARBA00004496"/>
    </source>
</evidence>
<dbReference type="InterPro" id="IPR046439">
    <property type="entry name" value="ZF_RZ_dom"/>
</dbReference>
<keyword evidence="12" id="KW-1185">Reference proteome</keyword>
<feature type="region of interest" description="Disordered" evidence="9">
    <location>
        <begin position="161"/>
        <end position="192"/>
    </location>
</feature>
<keyword evidence="2" id="KW-0963">Cytoplasm</keyword>
<protein>
    <submittedName>
        <fullName evidence="11">6356_t:CDS:1</fullName>
    </submittedName>
</protein>
<keyword evidence="3" id="KW-0479">Metal-binding</keyword>
<gene>
    <name evidence="11" type="ORF">AGERDE_LOCUS5381</name>
</gene>
<keyword evidence="6" id="KW-0862">Zinc</keyword>
<evidence type="ECO:0000256" key="2">
    <source>
        <dbReference type="ARBA" id="ARBA00022490"/>
    </source>
</evidence>
<comment type="subcellular location">
    <subcellularLocation>
        <location evidence="1">Cytoplasm</location>
    </subcellularLocation>
</comment>
<dbReference type="InterPro" id="IPR047187">
    <property type="entry name" value="SF1_C_Upf1"/>
</dbReference>
<evidence type="ECO:0000256" key="6">
    <source>
        <dbReference type="ARBA" id="ARBA00022833"/>
    </source>
</evidence>
<dbReference type="InterPro" id="IPR041679">
    <property type="entry name" value="DNA2/NAM7-like_C"/>
</dbReference>
<dbReference type="GO" id="GO:0002376">
    <property type="term" value="P:immune system process"/>
    <property type="evidence" value="ECO:0007669"/>
    <property type="project" value="UniProtKB-KW"/>
</dbReference>
<feature type="compositionally biased region" description="Polar residues" evidence="9">
    <location>
        <begin position="73"/>
        <end position="87"/>
    </location>
</feature>
<dbReference type="PANTHER" id="PTHR10887">
    <property type="entry name" value="DNA2/NAM7 HELICASE FAMILY"/>
    <property type="match status" value="1"/>
</dbReference>
<feature type="region of interest" description="Disordered" evidence="9">
    <location>
        <begin position="68"/>
        <end position="91"/>
    </location>
</feature>
<dbReference type="Gene3D" id="3.40.50.300">
    <property type="entry name" value="P-loop containing nucleotide triphosphate hydrolases"/>
    <property type="match status" value="3"/>
</dbReference>
<feature type="domain" description="RZ-type" evidence="10">
    <location>
        <begin position="1749"/>
        <end position="1806"/>
    </location>
</feature>
<dbReference type="CDD" id="cd18808">
    <property type="entry name" value="SF1_C_Upf1"/>
    <property type="match status" value="1"/>
</dbReference>
<organism evidence="11 12">
    <name type="scientific">Ambispora gerdemannii</name>
    <dbReference type="NCBI Taxonomy" id="144530"/>
    <lineage>
        <taxon>Eukaryota</taxon>
        <taxon>Fungi</taxon>
        <taxon>Fungi incertae sedis</taxon>
        <taxon>Mucoromycota</taxon>
        <taxon>Glomeromycotina</taxon>
        <taxon>Glomeromycetes</taxon>
        <taxon>Archaeosporales</taxon>
        <taxon>Ambisporaceae</taxon>
        <taxon>Ambispora</taxon>
    </lineage>
</organism>
<evidence type="ECO:0000256" key="8">
    <source>
        <dbReference type="SAM" id="Coils"/>
    </source>
</evidence>
<dbReference type="InterPro" id="IPR000967">
    <property type="entry name" value="Znf_NFX1"/>
</dbReference>
<evidence type="ECO:0000313" key="12">
    <source>
        <dbReference type="Proteomes" id="UP000789831"/>
    </source>
</evidence>
<accession>A0A9N9AB05</accession>
<evidence type="ECO:0000259" key="10">
    <source>
        <dbReference type="PROSITE" id="PS51981"/>
    </source>
</evidence>
<dbReference type="InterPro" id="IPR027417">
    <property type="entry name" value="P-loop_NTPase"/>
</dbReference>
<keyword evidence="4" id="KW-0677">Repeat</keyword>
<dbReference type="EMBL" id="CAJVPL010000717">
    <property type="protein sequence ID" value="CAG8523947.1"/>
    <property type="molecule type" value="Genomic_DNA"/>
</dbReference>
<dbReference type="GO" id="GO:0005737">
    <property type="term" value="C:cytoplasm"/>
    <property type="evidence" value="ECO:0007669"/>
    <property type="project" value="UniProtKB-SubCell"/>
</dbReference>
<dbReference type="Proteomes" id="UP000789831">
    <property type="component" value="Unassembled WGS sequence"/>
</dbReference>
<feature type="region of interest" description="Disordered" evidence="9">
    <location>
        <begin position="1"/>
        <end position="39"/>
    </location>
</feature>
<evidence type="ECO:0000256" key="9">
    <source>
        <dbReference type="SAM" id="MobiDB-lite"/>
    </source>
</evidence>
<proteinExistence type="predicted"/>
<dbReference type="OrthoDB" id="2423195at2759"/>
<evidence type="ECO:0000256" key="3">
    <source>
        <dbReference type="ARBA" id="ARBA00022723"/>
    </source>
</evidence>
<keyword evidence="8" id="KW-0175">Coiled coil</keyword>
<dbReference type="PANTHER" id="PTHR10887:SF341">
    <property type="entry name" value="NFX1-TYPE ZINC FINGER-CONTAINING PROTEIN 1"/>
    <property type="match status" value="1"/>
</dbReference>
<dbReference type="Pfam" id="PF20173">
    <property type="entry name" value="ZnF_RZ-type"/>
    <property type="match status" value="1"/>
</dbReference>
<dbReference type="SMART" id="SM00438">
    <property type="entry name" value="ZnF_NFX"/>
    <property type="match status" value="6"/>
</dbReference>
<keyword evidence="7" id="KW-0391">Immunity</keyword>
<dbReference type="SUPFAM" id="SSF52540">
    <property type="entry name" value="P-loop containing nucleoside triphosphate hydrolases"/>
    <property type="match status" value="1"/>
</dbReference>
<dbReference type="GO" id="GO:0008270">
    <property type="term" value="F:zinc ion binding"/>
    <property type="evidence" value="ECO:0007669"/>
    <property type="project" value="UniProtKB-KW"/>
</dbReference>
<comment type="caution">
    <text evidence="11">The sequence shown here is derived from an EMBL/GenBank/DDBJ whole genome shotgun (WGS) entry which is preliminary data.</text>
</comment>
<name>A0A9N9AB05_9GLOM</name>
<dbReference type="GO" id="GO:0031048">
    <property type="term" value="P:regulatory ncRNA-mediated heterochromatin formation"/>
    <property type="evidence" value="ECO:0007669"/>
    <property type="project" value="TreeGrafter"/>
</dbReference>
<feature type="compositionally biased region" description="Polar residues" evidence="9">
    <location>
        <begin position="1"/>
        <end position="10"/>
    </location>
</feature>
<evidence type="ECO:0000256" key="7">
    <source>
        <dbReference type="ARBA" id="ARBA00022859"/>
    </source>
</evidence>
<sequence length="1806" mass="207988">MPTRQTPTKRNLNEGRKLSPRVQRRESNPRHNSKITGDMDSADKVIFSLETEHDEIEFVAGSSVQANPIEKAPSSTPTNTILGTDSTWSDKEPICSEDNQSNLNGSQVNKRDLDYFKPESQISSEEFDNYRRIANKLWNRNIDAPSINTVQLQLRDKEVNNSFDDESSDSNTNSVLDNDPVNNDDEYSSDSSFGSAELTYNSKIIFNQCVNGDLLYWTNPDGSANPLPIPAILPMQFKYGENIVIDVINEDSRAYPEDIKVTNFLENLIKAPRRTWLKKFSDESNSIFRSYNGLKWQTIEIIFIIMSSHAVLRRSDIRNSEEIKKIMDAFHHCTWSGKTIGYLRSYVNSLDQILDLVNTFDAICKYKTCYGARLPVSEIERQFYSVTRNMKDNENMYERTKIQGIAQRIRLYQQTSGSLEPYYARSSNFQPIIPQWAKHIRKNKKDLSLVPTIDEILGKNVQNKNDQNKNDFPDLEDIIWSSEMSDIYKYIHYCVLRRQYLEPLQHVISIWLQSFNIEAHKFKMGNINEVFFKDVRFDNARVHKSGQLIIRLKLHPNNQIDWTRGENLLPGSFVILTKITKLKFPEETYFPVNKKSTVYGTILEFDVKDTTLTNSLLIGLHLDPEQLAIFDISSSYVMFASNHYYPIIKSSLEWMKDETPITNLIPLGQDILKCSKTSSPPPYLTDAKINLHQILKKGVKVPKVSATGSWPPYSDTTNSSYNVDFTEWNALKHLFLNKISVTITPIGTPQEEFVINVIEMISQIIKDRSFHEPIILITQSMQSLDQILDKVITFIPDLIRCGPSNKCLESLRHRQINTLLEQYSPKSTKHNKSFFYVKSQLKKFESDLENLLNERTRLLGNDAFVKNAPEDVRKQLLVDQNNLLRGWLNGYEKEQSLAILDEFQDSLDDPSVINNIPNIEERVFHGMEFINDEERDNFRLWTRSSQSSSQSCPQYYINKIAQIWENNLPAPKDIWNLPRKLRQSIYQAYEEVCANYLSSEIKKILKEIAGLQKNIEEINNFRWLGTCRYSPLVGMTVAYASKHYNLLNELQSRVIIVNEASEISEATLMPCISSPNLQHLVLIGDYFCHKSELRTTTDKNNISLLERWILQGAPHQIISRQSKIHPSIYSIVRDLYKFSSPLNFQLTIEDIPEIQDLTHVPGMDSNVHFLTHDEFDETSEPLNMTNTYEAEFVARFLLYLSHQEIHLCDNITILTPYSAQKQLIWSKLDPSLKEDFEYGDLKFRKAKISTIDEFEERQARIVIVSLATPSPKFRKEWSDFLCVGSRVKRIMSSAKNGLYIFGNGNALMESKLWKIVIQSLQTKGNYGQFLRTTCTRHPNYSSEIMSATDFDKHVPDGGCLLPCPYVLACGHSNCPLKCHPIHHAMEYRQKYICREQCERDRPDGCSHKCSRKCHSCKENRECPPCRALISLELPCGHSKDMPCGEQPENIEQVICNVKVELTRRCGHTATTLCHIKTHGDPELGLFPCQKILQYKVPTCGHEFETFCSQFNEDKSHNCIYMCDVKLPCGHSCDKLCGTEHTHNREDCSFSCPRQLICGHNCTNGCKNPEEHTTECQEPCRKICTHGKLCFCKCYEECIFCRSPCQWRCEHIQCTKRCDDVCDRPPCNEPCPKKLSCGHPCKGLCGEQCPPCIQCNPDLVCSINETSLSGEDVKIYQIPDCGCDGHVAIKLWRCPHCLEQILRAPRYYPYIKRQLNLWNKVKLELIKKRKKEREEAALRRIEALREKQEIQQAMDAETRQEAPWSLVGGRWFACSNGHPYYIGSCGGAMEISTCPECKQNTNWRNQA</sequence>
<dbReference type="CDD" id="cd06008">
    <property type="entry name" value="NF-X1-zinc-finger"/>
    <property type="match status" value="1"/>
</dbReference>
<evidence type="ECO:0000256" key="5">
    <source>
        <dbReference type="ARBA" id="ARBA00022771"/>
    </source>
</evidence>
<reference evidence="11" key="1">
    <citation type="submission" date="2021-06" db="EMBL/GenBank/DDBJ databases">
        <authorList>
            <person name="Kallberg Y."/>
            <person name="Tangrot J."/>
            <person name="Rosling A."/>
        </authorList>
    </citation>
    <scope>NUCLEOTIDE SEQUENCE</scope>
    <source>
        <strain evidence="11">MT106</strain>
    </source>
</reference>
<dbReference type="Pfam" id="PF13087">
    <property type="entry name" value="AAA_12"/>
    <property type="match status" value="1"/>
</dbReference>